<accession>A0A380MR15</accession>
<evidence type="ECO:0000313" key="1">
    <source>
        <dbReference type="EMBL" id="SUO95040.1"/>
    </source>
</evidence>
<keyword evidence="2" id="KW-1185">Reference proteome</keyword>
<proteinExistence type="predicted"/>
<dbReference type="Pfam" id="PF09615">
    <property type="entry name" value="Cas_Csy3"/>
    <property type="match status" value="1"/>
</dbReference>
<reference evidence="1 2" key="1">
    <citation type="submission" date="2018-06" db="EMBL/GenBank/DDBJ databases">
        <authorList>
            <consortium name="Pathogen Informatics"/>
            <person name="Doyle S."/>
        </authorList>
    </citation>
    <scope>NUCLEOTIDE SEQUENCE [LARGE SCALE GENOMIC DNA]</scope>
    <source>
        <strain evidence="1 2">NCTC13337</strain>
    </source>
</reference>
<dbReference type="RefSeq" id="WP_072577009.1">
    <property type="nucleotide sequence ID" value="NZ_LWHB01000125.1"/>
</dbReference>
<gene>
    <name evidence="1" type="ORF">NCTC13337_01065</name>
</gene>
<organism evidence="1 2">
    <name type="scientific">Suttonella ornithocola</name>
    <dbReference type="NCBI Taxonomy" id="279832"/>
    <lineage>
        <taxon>Bacteria</taxon>
        <taxon>Pseudomonadati</taxon>
        <taxon>Pseudomonadota</taxon>
        <taxon>Gammaproteobacteria</taxon>
        <taxon>Cardiobacteriales</taxon>
        <taxon>Cardiobacteriaceae</taxon>
        <taxon>Suttonella</taxon>
    </lineage>
</organism>
<name>A0A380MR15_9GAMM</name>
<dbReference type="OrthoDB" id="240864at2"/>
<protein>
    <submittedName>
        <fullName evidence="1">CRISPR type I-F/YPEST-associated protein Csy3</fullName>
    </submittedName>
</protein>
<dbReference type="NCBIfam" id="TIGR02566">
    <property type="entry name" value="cas_Csy3"/>
    <property type="match status" value="1"/>
</dbReference>
<dbReference type="CDD" id="cd09737">
    <property type="entry name" value="Csy3_I-F"/>
    <property type="match status" value="1"/>
</dbReference>
<evidence type="ECO:0000313" key="2">
    <source>
        <dbReference type="Proteomes" id="UP000254601"/>
    </source>
</evidence>
<dbReference type="Proteomes" id="UP000254601">
    <property type="component" value="Unassembled WGS sequence"/>
</dbReference>
<dbReference type="InterPro" id="IPR013399">
    <property type="entry name" value="CRISPR-assoc_prot_Csy3"/>
</dbReference>
<sequence>MAKANNDSASVLAFERKLDISDAYLWQTSSSNDSAEREPIIVRRKNVRGTISNRLKNAIANDPIKLDAEIQKPNPQGGDVAFLNGDCDTLIATWTCKVLPFHGIPFTCNNQGYQKKLENTIAGYRAQYGYGELAKRYATNIANARWLWRNRLGAERITVTVKNSEDSICITTARELSLHDFNQPNDNIAKLAHWIEQGLNGEKFTLLHIEAHAQIGSGQEVFPSQEMILDKKDKILYTVGRAQNQAGIHSQKIGNAIRTIDNWYPNAEFPIAAEPYGAVTTLGTAYRQPKEKQDFYSLFDPWIKEGKAPSAEQQHYIAAILIRGGVFGESGKE</sequence>
<dbReference type="EMBL" id="UHIC01000001">
    <property type="protein sequence ID" value="SUO95040.1"/>
    <property type="molecule type" value="Genomic_DNA"/>
</dbReference>
<dbReference type="AlphaFoldDB" id="A0A380MR15"/>